<dbReference type="WBParaSite" id="MhA1_Contig7.frz3.gene34">
    <property type="protein sequence ID" value="MhA1_Contig7.frz3.gene34"/>
    <property type="gene ID" value="MhA1_Contig7.frz3.gene34"/>
</dbReference>
<keyword evidence="3" id="KW-1185">Reference proteome</keyword>
<evidence type="ECO:0000256" key="2">
    <source>
        <dbReference type="SAM" id="SignalP"/>
    </source>
</evidence>
<name>A0A1I8BW34_MELHA</name>
<feature type="compositionally biased region" description="Gly residues" evidence="1">
    <location>
        <begin position="49"/>
        <end position="69"/>
    </location>
</feature>
<feature type="chain" id="PRO_5009316221" evidence="2">
    <location>
        <begin position="22"/>
        <end position="192"/>
    </location>
</feature>
<evidence type="ECO:0000256" key="1">
    <source>
        <dbReference type="SAM" id="MobiDB-lite"/>
    </source>
</evidence>
<organism evidence="3 4">
    <name type="scientific">Meloidogyne hapla</name>
    <name type="common">Root-knot nematode worm</name>
    <dbReference type="NCBI Taxonomy" id="6305"/>
    <lineage>
        <taxon>Eukaryota</taxon>
        <taxon>Metazoa</taxon>
        <taxon>Ecdysozoa</taxon>
        <taxon>Nematoda</taxon>
        <taxon>Chromadorea</taxon>
        <taxon>Rhabditida</taxon>
        <taxon>Tylenchina</taxon>
        <taxon>Tylenchomorpha</taxon>
        <taxon>Tylenchoidea</taxon>
        <taxon>Meloidogynidae</taxon>
        <taxon>Meloidogyninae</taxon>
        <taxon>Meloidogyne</taxon>
    </lineage>
</organism>
<evidence type="ECO:0000313" key="4">
    <source>
        <dbReference type="WBParaSite" id="MhA1_Contig7.frz3.gene34"/>
    </source>
</evidence>
<feature type="region of interest" description="Disordered" evidence="1">
    <location>
        <begin position="49"/>
        <end position="75"/>
    </location>
</feature>
<evidence type="ECO:0000313" key="3">
    <source>
        <dbReference type="Proteomes" id="UP000095281"/>
    </source>
</evidence>
<feature type="signal peptide" evidence="2">
    <location>
        <begin position="1"/>
        <end position="21"/>
    </location>
</feature>
<keyword evidence="2" id="KW-0732">Signal</keyword>
<protein>
    <submittedName>
        <fullName evidence="4">Uncharacterized protein</fullName>
    </submittedName>
</protein>
<sequence>MNINIISIVLFVILLMDFIEKDNCMYATGGSGGQGAGSGGYGGGYAGGQGGGRPPYGRGGSEGHGGGSQRGKKRVAENSISAKRNAYIEQHGQEDVNKIYHPEVSVQKQLIDDYKGKNKNFGTAHDTIVNNKTSIKPILDKIDENLWVDFIRGVFLLVVYCEVRSTALKINDGFIKFVLATQGYKIVNNIGR</sequence>
<reference evidence="4" key="1">
    <citation type="submission" date="2016-11" db="UniProtKB">
        <authorList>
            <consortium name="WormBaseParasite"/>
        </authorList>
    </citation>
    <scope>IDENTIFICATION</scope>
</reference>
<dbReference type="Proteomes" id="UP000095281">
    <property type="component" value="Unplaced"/>
</dbReference>
<dbReference type="AlphaFoldDB" id="A0A1I8BW34"/>
<proteinExistence type="predicted"/>
<accession>A0A1I8BW34</accession>